<feature type="compositionally biased region" description="Acidic residues" evidence="1">
    <location>
        <begin position="158"/>
        <end position="172"/>
    </location>
</feature>
<dbReference type="InParanoid" id="A0A409WJM2"/>
<comment type="caution">
    <text evidence="2">The sequence shown here is derived from an EMBL/GenBank/DDBJ whole genome shotgun (WGS) entry which is preliminary data.</text>
</comment>
<name>A0A409WJM2_9AGAR</name>
<proteinExistence type="predicted"/>
<gene>
    <name evidence="2" type="ORF">CVT26_004732</name>
</gene>
<organism evidence="2 3">
    <name type="scientific">Gymnopilus dilepis</name>
    <dbReference type="NCBI Taxonomy" id="231916"/>
    <lineage>
        <taxon>Eukaryota</taxon>
        <taxon>Fungi</taxon>
        <taxon>Dikarya</taxon>
        <taxon>Basidiomycota</taxon>
        <taxon>Agaricomycotina</taxon>
        <taxon>Agaricomycetes</taxon>
        <taxon>Agaricomycetidae</taxon>
        <taxon>Agaricales</taxon>
        <taxon>Agaricineae</taxon>
        <taxon>Hymenogastraceae</taxon>
        <taxon>Gymnopilus</taxon>
    </lineage>
</organism>
<dbReference type="Proteomes" id="UP000284706">
    <property type="component" value="Unassembled WGS sequence"/>
</dbReference>
<feature type="compositionally biased region" description="Basic and acidic residues" evidence="1">
    <location>
        <begin position="147"/>
        <end position="156"/>
    </location>
</feature>
<evidence type="ECO:0000313" key="2">
    <source>
        <dbReference type="EMBL" id="PPQ78640.1"/>
    </source>
</evidence>
<reference evidence="2 3" key="1">
    <citation type="journal article" date="2018" name="Evol. Lett.">
        <title>Horizontal gene cluster transfer increased hallucinogenic mushroom diversity.</title>
        <authorList>
            <person name="Reynolds H.T."/>
            <person name="Vijayakumar V."/>
            <person name="Gluck-Thaler E."/>
            <person name="Korotkin H.B."/>
            <person name="Matheny P.B."/>
            <person name="Slot J.C."/>
        </authorList>
    </citation>
    <scope>NUCLEOTIDE SEQUENCE [LARGE SCALE GENOMIC DNA]</scope>
    <source>
        <strain evidence="2 3">SRW20</strain>
    </source>
</reference>
<dbReference type="AlphaFoldDB" id="A0A409WJM2"/>
<protein>
    <submittedName>
        <fullName evidence="2">Uncharacterized protein</fullName>
    </submittedName>
</protein>
<evidence type="ECO:0000313" key="3">
    <source>
        <dbReference type="Proteomes" id="UP000284706"/>
    </source>
</evidence>
<keyword evidence="3" id="KW-1185">Reference proteome</keyword>
<evidence type="ECO:0000256" key="1">
    <source>
        <dbReference type="SAM" id="MobiDB-lite"/>
    </source>
</evidence>
<dbReference type="OrthoDB" id="3130940at2759"/>
<accession>A0A409WJM2</accession>
<feature type="region of interest" description="Disordered" evidence="1">
    <location>
        <begin position="142"/>
        <end position="184"/>
    </location>
</feature>
<dbReference type="EMBL" id="NHYE01005043">
    <property type="protein sequence ID" value="PPQ78640.1"/>
    <property type="molecule type" value="Genomic_DNA"/>
</dbReference>
<sequence length="210" mass="23667">MARPPRHFQQLVLQDAKFDCVKLAAPYLQQAQAEDCLPEFFDAVRSIYLDRWPDDHGVENVRLVSPSPLALLTRKQLQLSVVMAAISCDRVPQIHWKVVLSLDYDRLHRPTLHEVARARGLGRYKWPTTTAELTAIINNRPVGGETAKNDQNHYADSELVDGDGTPMDEDDINPFKNLFDSPDMPTEFVPAATRAHQANELSKGQAKGRK</sequence>